<reference evidence="7 8" key="1">
    <citation type="submission" date="2019-01" db="EMBL/GenBank/DDBJ databases">
        <title>Filimonas sp. strain TTM-71.</title>
        <authorList>
            <person name="Chen W.-M."/>
        </authorList>
    </citation>
    <scope>NUCLEOTIDE SEQUENCE [LARGE SCALE GENOMIC DNA]</scope>
    <source>
        <strain evidence="7 8">TTM-71</strain>
    </source>
</reference>
<dbReference type="Pfam" id="PF08281">
    <property type="entry name" value="Sigma70_r4_2"/>
    <property type="match status" value="1"/>
</dbReference>
<dbReference type="EMBL" id="SDHZ01000002">
    <property type="protein sequence ID" value="RXK83145.1"/>
    <property type="molecule type" value="Genomic_DNA"/>
</dbReference>
<dbReference type="InterPro" id="IPR007627">
    <property type="entry name" value="RNA_pol_sigma70_r2"/>
</dbReference>
<dbReference type="GO" id="GO:0016987">
    <property type="term" value="F:sigma factor activity"/>
    <property type="evidence" value="ECO:0007669"/>
    <property type="project" value="UniProtKB-KW"/>
</dbReference>
<dbReference type="PANTHER" id="PTHR43133:SF46">
    <property type="entry name" value="RNA POLYMERASE SIGMA-70 FACTOR ECF SUBFAMILY"/>
    <property type="match status" value="1"/>
</dbReference>
<evidence type="ECO:0000259" key="6">
    <source>
        <dbReference type="Pfam" id="PF08281"/>
    </source>
</evidence>
<dbReference type="GO" id="GO:0003677">
    <property type="term" value="F:DNA binding"/>
    <property type="evidence" value="ECO:0007669"/>
    <property type="project" value="InterPro"/>
</dbReference>
<dbReference type="GO" id="GO:0006352">
    <property type="term" value="P:DNA-templated transcription initiation"/>
    <property type="evidence" value="ECO:0007669"/>
    <property type="project" value="InterPro"/>
</dbReference>
<dbReference type="InterPro" id="IPR036388">
    <property type="entry name" value="WH-like_DNA-bd_sf"/>
</dbReference>
<dbReference type="InterPro" id="IPR013324">
    <property type="entry name" value="RNA_pol_sigma_r3/r4-like"/>
</dbReference>
<evidence type="ECO:0000256" key="3">
    <source>
        <dbReference type="ARBA" id="ARBA00023082"/>
    </source>
</evidence>
<evidence type="ECO:0000256" key="2">
    <source>
        <dbReference type="ARBA" id="ARBA00023015"/>
    </source>
</evidence>
<dbReference type="Pfam" id="PF04542">
    <property type="entry name" value="Sigma70_r2"/>
    <property type="match status" value="1"/>
</dbReference>
<protein>
    <submittedName>
        <fullName evidence="7">RNA polymerase sigma-70 factor</fullName>
    </submittedName>
</protein>
<feature type="domain" description="RNA polymerase sigma factor 70 region 4 type 2" evidence="6">
    <location>
        <begin position="125"/>
        <end position="176"/>
    </location>
</feature>
<name>A0A4Q1D3Z9_9BACT</name>
<dbReference type="Gene3D" id="1.10.1740.10">
    <property type="match status" value="1"/>
</dbReference>
<organism evidence="7 8">
    <name type="scientific">Filimonas effusa</name>
    <dbReference type="NCBI Taxonomy" id="2508721"/>
    <lineage>
        <taxon>Bacteria</taxon>
        <taxon>Pseudomonadati</taxon>
        <taxon>Bacteroidota</taxon>
        <taxon>Chitinophagia</taxon>
        <taxon>Chitinophagales</taxon>
        <taxon>Chitinophagaceae</taxon>
        <taxon>Filimonas</taxon>
    </lineage>
</organism>
<dbReference type="InterPro" id="IPR013325">
    <property type="entry name" value="RNA_pol_sigma_r2"/>
</dbReference>
<dbReference type="NCBIfam" id="TIGR02985">
    <property type="entry name" value="Sig70_bacteroi1"/>
    <property type="match status" value="1"/>
</dbReference>
<evidence type="ECO:0000313" key="8">
    <source>
        <dbReference type="Proteomes" id="UP000290545"/>
    </source>
</evidence>
<feature type="domain" description="RNA polymerase sigma-70 region 2" evidence="5">
    <location>
        <begin position="26"/>
        <end position="91"/>
    </location>
</feature>
<evidence type="ECO:0000256" key="4">
    <source>
        <dbReference type="ARBA" id="ARBA00023163"/>
    </source>
</evidence>
<comment type="caution">
    <text evidence="7">The sequence shown here is derived from an EMBL/GenBank/DDBJ whole genome shotgun (WGS) entry which is preliminary data.</text>
</comment>
<dbReference type="Proteomes" id="UP000290545">
    <property type="component" value="Unassembled WGS sequence"/>
</dbReference>
<evidence type="ECO:0000256" key="1">
    <source>
        <dbReference type="ARBA" id="ARBA00010641"/>
    </source>
</evidence>
<keyword evidence="4" id="KW-0804">Transcription</keyword>
<comment type="similarity">
    <text evidence="1">Belongs to the sigma-70 factor family. ECF subfamily.</text>
</comment>
<sequence length="196" mass="22767">MQTACLSDEQLLLAIAEGHEAAFNAIFQRYQHKIYSYARHFTHDEVIAQDVVQEVFLRIWTAKQELGNIRKAEPWIAVLTRNICFNKLKKNACEYKAKSLLANHAGAQSGISEVEDYINYKDRLQALNQALQSLTPQQRKIYHLNRDFGLKNEEISRQLHLSPNTVKTHMVTALRRIRHFMESHPSSFLILFFLSI</sequence>
<dbReference type="OrthoDB" id="1342792at2"/>
<evidence type="ECO:0000313" key="7">
    <source>
        <dbReference type="EMBL" id="RXK83145.1"/>
    </source>
</evidence>
<accession>A0A4Q1D3Z9</accession>
<dbReference type="AlphaFoldDB" id="A0A4Q1D3Z9"/>
<proteinExistence type="inferred from homology"/>
<dbReference type="PRINTS" id="PR00038">
    <property type="entry name" value="HTHLUXR"/>
</dbReference>
<evidence type="ECO:0000259" key="5">
    <source>
        <dbReference type="Pfam" id="PF04542"/>
    </source>
</evidence>
<dbReference type="NCBIfam" id="TIGR02937">
    <property type="entry name" value="sigma70-ECF"/>
    <property type="match status" value="1"/>
</dbReference>
<dbReference type="InterPro" id="IPR000792">
    <property type="entry name" value="Tscrpt_reg_LuxR_C"/>
</dbReference>
<dbReference type="InterPro" id="IPR014327">
    <property type="entry name" value="RNA_pol_sigma70_bacteroid"/>
</dbReference>
<keyword evidence="2" id="KW-0805">Transcription regulation</keyword>
<dbReference type="Gene3D" id="1.10.10.10">
    <property type="entry name" value="Winged helix-like DNA-binding domain superfamily/Winged helix DNA-binding domain"/>
    <property type="match status" value="1"/>
</dbReference>
<dbReference type="SUPFAM" id="SSF88659">
    <property type="entry name" value="Sigma3 and sigma4 domains of RNA polymerase sigma factors"/>
    <property type="match status" value="1"/>
</dbReference>
<keyword evidence="8" id="KW-1185">Reference proteome</keyword>
<dbReference type="InterPro" id="IPR014284">
    <property type="entry name" value="RNA_pol_sigma-70_dom"/>
</dbReference>
<dbReference type="InterPro" id="IPR039425">
    <property type="entry name" value="RNA_pol_sigma-70-like"/>
</dbReference>
<dbReference type="InterPro" id="IPR013249">
    <property type="entry name" value="RNA_pol_sigma70_r4_t2"/>
</dbReference>
<keyword evidence="3" id="KW-0731">Sigma factor</keyword>
<dbReference type="PANTHER" id="PTHR43133">
    <property type="entry name" value="RNA POLYMERASE ECF-TYPE SIGMA FACTO"/>
    <property type="match status" value="1"/>
</dbReference>
<dbReference type="SUPFAM" id="SSF88946">
    <property type="entry name" value="Sigma2 domain of RNA polymerase sigma factors"/>
    <property type="match status" value="1"/>
</dbReference>
<gene>
    <name evidence="7" type="ORF">ESB13_13580</name>
</gene>